<name>A0A075IDL9_9EURY</name>
<dbReference type="AlphaFoldDB" id="A0A075IDL9"/>
<evidence type="ECO:0000313" key="1">
    <source>
        <dbReference type="EMBL" id="AIF24987.1"/>
    </source>
</evidence>
<reference evidence="1" key="1">
    <citation type="journal article" date="2014" name="Genome Biol. Evol.">
        <title>Pangenome evidence for extensive interdomain horizontal transfer affecting lineage core and shell genes in uncultured planktonic thaumarchaeota and euryarchaeota.</title>
        <authorList>
            <person name="Deschamps P."/>
            <person name="Zivanovic Y."/>
            <person name="Moreira D."/>
            <person name="Rodriguez-Valera F."/>
            <person name="Lopez-Garcia P."/>
        </authorList>
    </citation>
    <scope>NUCLEOTIDE SEQUENCE</scope>
</reference>
<accession>A0A075IDL9</accession>
<sequence>MDFGSVDSANQQSIDDRELEVNLMPEQSECVPVGIGDGTLVRETNVDWTGCDLEGVMDAIAICVKRCPRPPWPRVGPSHGCLCRYQSSLPLLNQLQALLIQCHDSRRGYASSEGNHQKGTQECIEHLGIHRTRELRVVFQSNLQGSSARCWTPC</sequence>
<dbReference type="EMBL" id="KF901279">
    <property type="protein sequence ID" value="AIF24987.1"/>
    <property type="molecule type" value="Genomic_DNA"/>
</dbReference>
<organism evidence="1">
    <name type="scientific">uncultured marine group II/III euryarchaeote SAT1000_43_B03</name>
    <dbReference type="NCBI Taxonomy" id="1456585"/>
    <lineage>
        <taxon>Archaea</taxon>
        <taxon>Methanobacteriati</taxon>
        <taxon>Methanobacteriota</taxon>
        <taxon>environmental samples</taxon>
    </lineage>
</organism>
<protein>
    <submittedName>
        <fullName evidence="1">Uncharacterized protein</fullName>
    </submittedName>
</protein>
<proteinExistence type="predicted"/>